<proteinExistence type="predicted"/>
<evidence type="ECO:0000313" key="4">
    <source>
        <dbReference type="Proteomes" id="UP000008068"/>
    </source>
</evidence>
<sequence length="191" mass="20618">MRLLILLIAIITMANAIMYMGGDKSQKKRQGDWPLRFPQQPAGFDFKCKNRKFGTVTLPPAAPVQQIQKDVEVIETTPTVAPTTPSTTTTKPSTTTVKPTSTTTLKQILTPQTKTTFWIRDPTTPHAPDTVMKGGAAFTVGPPQFVTVKIEAPSAPDQAIDPFGVPSGDLDFGFKTVGTPKAPRKVIDPDA</sequence>
<dbReference type="HOGENOM" id="CLU_090769_0_0_1"/>
<organism evidence="4">
    <name type="scientific">Caenorhabditis brenneri</name>
    <name type="common">Nematode worm</name>
    <dbReference type="NCBI Taxonomy" id="135651"/>
    <lineage>
        <taxon>Eukaryota</taxon>
        <taxon>Metazoa</taxon>
        <taxon>Ecdysozoa</taxon>
        <taxon>Nematoda</taxon>
        <taxon>Chromadorea</taxon>
        <taxon>Rhabditida</taxon>
        <taxon>Rhabditina</taxon>
        <taxon>Rhabditomorpha</taxon>
        <taxon>Rhabditoidea</taxon>
        <taxon>Rhabditidae</taxon>
        <taxon>Peloderinae</taxon>
        <taxon>Caenorhabditis</taxon>
    </lineage>
</organism>
<evidence type="ECO:0000256" key="1">
    <source>
        <dbReference type="SAM" id="MobiDB-lite"/>
    </source>
</evidence>
<name>G0MK84_CAEBE</name>
<accession>G0MK84</accession>
<feature type="signal peptide" evidence="2">
    <location>
        <begin position="1"/>
        <end position="16"/>
    </location>
</feature>
<protein>
    <submittedName>
        <fullName evidence="3">Uncharacterized protein</fullName>
    </submittedName>
</protein>
<reference evidence="4" key="1">
    <citation type="submission" date="2011-07" db="EMBL/GenBank/DDBJ databases">
        <authorList>
            <consortium name="Caenorhabditis brenneri Sequencing and Analysis Consortium"/>
            <person name="Wilson R.K."/>
        </authorList>
    </citation>
    <scope>NUCLEOTIDE SEQUENCE [LARGE SCALE GENOMIC DNA]</scope>
    <source>
        <strain evidence="4">PB2801</strain>
    </source>
</reference>
<dbReference type="FunCoup" id="G0MK84">
    <property type="interactions" value="1899"/>
</dbReference>
<dbReference type="OrthoDB" id="5831500at2759"/>
<dbReference type="OMA" id="KGDWPAR"/>
<dbReference type="EMBL" id="GL379798">
    <property type="protein sequence ID" value="EGT33581.1"/>
    <property type="molecule type" value="Genomic_DNA"/>
</dbReference>
<keyword evidence="4" id="KW-1185">Reference proteome</keyword>
<gene>
    <name evidence="3" type="ORF">CAEBREN_16128</name>
</gene>
<dbReference type="eggNOG" id="ENOG502THPG">
    <property type="taxonomic scope" value="Eukaryota"/>
</dbReference>
<evidence type="ECO:0000313" key="3">
    <source>
        <dbReference type="EMBL" id="EGT33581.1"/>
    </source>
</evidence>
<feature type="chain" id="PRO_5003403378" evidence="2">
    <location>
        <begin position="17"/>
        <end position="191"/>
    </location>
</feature>
<feature type="region of interest" description="Disordered" evidence="1">
    <location>
        <begin position="79"/>
        <end position="101"/>
    </location>
</feature>
<dbReference type="AlphaFoldDB" id="G0MK84"/>
<dbReference type="STRING" id="135651.G0MK84"/>
<evidence type="ECO:0000256" key="2">
    <source>
        <dbReference type="SAM" id="SignalP"/>
    </source>
</evidence>
<dbReference type="Proteomes" id="UP000008068">
    <property type="component" value="Unassembled WGS sequence"/>
</dbReference>
<dbReference type="InParanoid" id="G0MK84"/>
<keyword evidence="2" id="KW-0732">Signal</keyword>